<protein>
    <submittedName>
        <fullName evidence="5">Cytochrome c</fullName>
    </submittedName>
</protein>
<proteinExistence type="predicted"/>
<evidence type="ECO:0000256" key="2">
    <source>
        <dbReference type="ARBA" id="ARBA00023004"/>
    </source>
</evidence>
<keyword evidence="3" id="KW-0349">Heme</keyword>
<evidence type="ECO:0000256" key="3">
    <source>
        <dbReference type="PROSITE-ProRule" id="PRU00433"/>
    </source>
</evidence>
<dbReference type="InterPro" id="IPR036280">
    <property type="entry name" value="Multihaem_cyt_sf"/>
</dbReference>
<dbReference type="InterPro" id="IPR009056">
    <property type="entry name" value="Cyt_c-like_dom"/>
</dbReference>
<dbReference type="Gene3D" id="3.90.10.10">
    <property type="entry name" value="Cytochrome C3"/>
    <property type="match status" value="1"/>
</dbReference>
<dbReference type="PROSITE" id="PS51007">
    <property type="entry name" value="CYTC"/>
    <property type="match status" value="1"/>
</dbReference>
<keyword evidence="2 3" id="KW-0408">Iron</keyword>
<reference evidence="5 6" key="1">
    <citation type="journal article" date="2023" name="Antonie Van Leeuwenhoek">
        <title>Mesoterricola silvestris gen. nov., sp. nov., Mesoterricola sediminis sp. nov., Geothrix oryzae sp. nov., Geothrix edaphica sp. nov., Geothrix rubra sp. nov., and Geothrix limicola sp. nov., six novel members of Acidobacteriota isolated from soils.</title>
        <authorList>
            <person name="Itoh H."/>
            <person name="Sugisawa Y."/>
            <person name="Mise K."/>
            <person name="Xu Z."/>
            <person name="Kuniyasu M."/>
            <person name="Ushijima N."/>
            <person name="Kawano K."/>
            <person name="Kobayashi E."/>
            <person name="Shiratori Y."/>
            <person name="Masuda Y."/>
            <person name="Senoo K."/>
        </authorList>
    </citation>
    <scope>NUCLEOTIDE SEQUENCE [LARGE SCALE GENOMIC DNA]</scope>
    <source>
        <strain evidence="5 6">Red803</strain>
    </source>
</reference>
<sequence>MSHTQTWTRGLLGGLCGAVLLGILSLSGCGHGANGTVAEYYGHYHPANWINDHQAAAASSTATCRTCHEISLLKAGSGIPNCLTSACHHGSTPGWANADLHGARAKWGVGTPGGSFAACQICHAKDFSGGASAQSCASCHGVPAPHPAKPWRASAGSLHTHTTTDPSNAAVCAQCHYPGSPVNPIGHPANPAPAGTTPGCFNNTMCHGNVGAPHALGPIWTDPTSNAFHGLQAKQDLNYCQGCHGTPGTPKFDGGSASTACSSCHTAAGAHSTTWYQAPVATFPGYVQSHRNAGNFTACNDCHDGLVKGRTAPLPAAPSCFSASYANSEHAAVGCHANGPGAAPHPIPFIGVDHTTVTQAQFDGNCAACHAVSGTSPISAAPACSVCHQAASPLAAGSGPGTCLSCHSGPSGLPAGPTGTAFPSLAGAHAKHMGLLTQLSCNTCHNGIGSGSLTHYNAANARVSQPTAPAPVAFGTTFNAQSGAAAFAAGTLTCSNVSCHGGKTTPNWQTGTLSGTNAATCTSCHQVRTGSTTSPQYNDATGRHSNPGEHNTACSTCHNMALTTAGARNHFKYLDTQAVSGAVTGTPADQFPSDTIAFDPAVVTGARTYTVTASTQGKGGCALTCHGQDHSTSGNTWN</sequence>
<name>A0ABQ5Q8E9_9BACT</name>
<feature type="domain" description="Cytochrome c" evidence="4">
    <location>
        <begin position="478"/>
        <end position="603"/>
    </location>
</feature>
<dbReference type="EMBL" id="BSDD01000004">
    <property type="protein sequence ID" value="GLH70877.1"/>
    <property type="molecule type" value="Genomic_DNA"/>
</dbReference>
<comment type="caution">
    <text evidence="5">The sequence shown here is derived from an EMBL/GenBank/DDBJ whole genome shotgun (WGS) entry which is preliminary data.</text>
</comment>
<dbReference type="NCBIfam" id="TIGR01904">
    <property type="entry name" value="GSu_C4xC__C2xCH"/>
    <property type="match status" value="1"/>
</dbReference>
<keyword evidence="1 3" id="KW-0479">Metal-binding</keyword>
<evidence type="ECO:0000259" key="4">
    <source>
        <dbReference type="PROSITE" id="PS51007"/>
    </source>
</evidence>
<dbReference type="SUPFAM" id="SSF48695">
    <property type="entry name" value="Multiheme cytochromes"/>
    <property type="match status" value="2"/>
</dbReference>
<accession>A0ABQ5Q8E9</accession>
<evidence type="ECO:0000256" key="1">
    <source>
        <dbReference type="ARBA" id="ARBA00022723"/>
    </source>
</evidence>
<organism evidence="5 6">
    <name type="scientific">Geothrix rubra</name>
    <dbReference type="NCBI Taxonomy" id="2927977"/>
    <lineage>
        <taxon>Bacteria</taxon>
        <taxon>Pseudomonadati</taxon>
        <taxon>Acidobacteriota</taxon>
        <taxon>Holophagae</taxon>
        <taxon>Holophagales</taxon>
        <taxon>Holophagaceae</taxon>
        <taxon>Geothrix</taxon>
    </lineage>
</organism>
<dbReference type="InterPro" id="IPR010176">
    <property type="entry name" value="C4xCH_C2xCH_motif_GEOSU"/>
</dbReference>
<dbReference type="RefSeq" id="WP_285726531.1">
    <property type="nucleotide sequence ID" value="NZ_BSDD01000004.1"/>
</dbReference>
<dbReference type="Proteomes" id="UP001165089">
    <property type="component" value="Unassembled WGS sequence"/>
</dbReference>
<gene>
    <name evidence="5" type="ORF">GETHPA_24100</name>
</gene>
<keyword evidence="6" id="KW-1185">Reference proteome</keyword>
<evidence type="ECO:0000313" key="6">
    <source>
        <dbReference type="Proteomes" id="UP001165089"/>
    </source>
</evidence>
<evidence type="ECO:0000313" key="5">
    <source>
        <dbReference type="EMBL" id="GLH70877.1"/>
    </source>
</evidence>